<dbReference type="RefSeq" id="WP_195127642.1">
    <property type="nucleotide sequence ID" value="NZ_JADLQX010000001.1"/>
</dbReference>
<evidence type="ECO:0000313" key="1">
    <source>
        <dbReference type="EMBL" id="MBF6296279.1"/>
    </source>
</evidence>
<proteinExistence type="predicted"/>
<protein>
    <submittedName>
        <fullName evidence="1">Uncharacterized protein</fullName>
    </submittedName>
</protein>
<dbReference type="EMBL" id="JADLQX010000001">
    <property type="protein sequence ID" value="MBF6296279.1"/>
    <property type="molecule type" value="Genomic_DNA"/>
</dbReference>
<comment type="caution">
    <text evidence="1">The sequence shown here is derived from an EMBL/GenBank/DDBJ whole genome shotgun (WGS) entry which is preliminary data.</text>
</comment>
<accession>A0ABS0CN36</accession>
<gene>
    <name evidence="1" type="ORF">IU459_01825</name>
</gene>
<evidence type="ECO:0000313" key="2">
    <source>
        <dbReference type="Proteomes" id="UP000702209"/>
    </source>
</evidence>
<organism evidence="1 2">
    <name type="scientific">Nocardia amamiensis</name>
    <dbReference type="NCBI Taxonomy" id="404578"/>
    <lineage>
        <taxon>Bacteria</taxon>
        <taxon>Bacillati</taxon>
        <taxon>Actinomycetota</taxon>
        <taxon>Actinomycetes</taxon>
        <taxon>Mycobacteriales</taxon>
        <taxon>Nocardiaceae</taxon>
        <taxon>Nocardia</taxon>
    </lineage>
</organism>
<reference evidence="1 2" key="1">
    <citation type="submission" date="2020-10" db="EMBL/GenBank/DDBJ databases">
        <title>Identification of Nocardia species via Next-generation sequencing and recognition of intraspecies genetic diversity.</title>
        <authorList>
            <person name="Li P."/>
            <person name="Li P."/>
            <person name="Lu B."/>
        </authorList>
    </citation>
    <scope>NUCLEOTIDE SEQUENCE [LARGE SCALE GENOMIC DNA]</scope>
    <source>
        <strain evidence="1 2">BJ06-0157</strain>
    </source>
</reference>
<name>A0ABS0CN36_9NOCA</name>
<dbReference type="Proteomes" id="UP000702209">
    <property type="component" value="Unassembled WGS sequence"/>
</dbReference>
<keyword evidence="2" id="KW-1185">Reference proteome</keyword>
<sequence>MTEHLDHLFLDRSQLRALAELLREIPGIADDLELTRTRQSRLSTRGGYRMDRRASEQPLPFNPAAAAAADELHAVLVSWARLVCEERGLAYDGSPSTAGLARWLDRNLVALAMTAGAETALDEIRSVVQAALRVICPPAAPIVWDETKVKQAREHRLNASGIATLAKELGEEYRNLTVRRIRTLRDAGKIAPIPGPWAPEWPEMFVVGEVVDAHLAYPTRGRLPADNRKRR</sequence>